<evidence type="ECO:0000256" key="1">
    <source>
        <dbReference type="ARBA" id="ARBA00023242"/>
    </source>
</evidence>
<dbReference type="GO" id="GO:0060962">
    <property type="term" value="P:regulation of ribosomal protein gene transcription by RNA polymerase II"/>
    <property type="evidence" value="ECO:0007669"/>
    <property type="project" value="InterPro"/>
</dbReference>
<feature type="region of interest" description="Disordered" evidence="2">
    <location>
        <begin position="125"/>
        <end position="153"/>
    </location>
</feature>
<proteinExistence type="predicted"/>
<evidence type="ECO:0000313" key="4">
    <source>
        <dbReference type="EMBL" id="KAG2499551.1"/>
    </source>
</evidence>
<dbReference type="OrthoDB" id="691130at2759"/>
<dbReference type="InterPro" id="IPR000253">
    <property type="entry name" value="FHA_dom"/>
</dbReference>
<dbReference type="PANTHER" id="PTHR21712">
    <property type="entry name" value="PRE-RRNA-PROCESSING PROTEIN FHL1"/>
    <property type="match status" value="1"/>
</dbReference>
<dbReference type="PROSITE" id="PS50006">
    <property type="entry name" value="FHA_DOMAIN"/>
    <property type="match status" value="1"/>
</dbReference>
<reference evidence="4" key="1">
    <citation type="journal article" date="2020" name="bioRxiv">
        <title>Comparative genomics of Chlamydomonas.</title>
        <authorList>
            <person name="Craig R.J."/>
            <person name="Hasan A.R."/>
            <person name="Ness R.W."/>
            <person name="Keightley P.D."/>
        </authorList>
    </citation>
    <scope>NUCLEOTIDE SEQUENCE</scope>
    <source>
        <strain evidence="4">CCAP 11/70</strain>
    </source>
</reference>
<dbReference type="Gene3D" id="2.60.200.20">
    <property type="match status" value="1"/>
</dbReference>
<organism evidence="4 5">
    <name type="scientific">Edaphochlamys debaryana</name>
    <dbReference type="NCBI Taxonomy" id="47281"/>
    <lineage>
        <taxon>Eukaryota</taxon>
        <taxon>Viridiplantae</taxon>
        <taxon>Chlorophyta</taxon>
        <taxon>core chlorophytes</taxon>
        <taxon>Chlorophyceae</taxon>
        <taxon>CS clade</taxon>
        <taxon>Chlamydomonadales</taxon>
        <taxon>Chlamydomonadales incertae sedis</taxon>
        <taxon>Edaphochlamys</taxon>
    </lineage>
</organism>
<dbReference type="PANTHER" id="PTHR21712:SF29">
    <property type="entry name" value="PRE-RRNA-PROCESSING PROTEIN FHL1"/>
    <property type="match status" value="1"/>
</dbReference>
<dbReference type="AlphaFoldDB" id="A0A835YER2"/>
<dbReference type="InterPro" id="IPR008984">
    <property type="entry name" value="SMAD_FHA_dom_sf"/>
</dbReference>
<sequence>MAEGAGPSIAPNDPRLSRCGFAKLSGPGIEFFMRKYEITVGRNSKNSTLDLALGESTTLSRQHATIRYNFDTKCFELVVLGKNGVTVESAGTGASHLYTPDSRPTQLNSRDLLIMGEKRFHFLLPRSQGGGARKRRRVEPSPAPQSVGVSTGVSAGVSAGGPVAVPAAAPAGPHPSAAPAPSGPPGGVPVANLAPAYPTNVPTPAAAPVVASAPAAVAAAAAPLPQAVPAPAPVVQQPPAVAAAAPAAAPAAAVPAADDEDALITAGPGLSYDNGAPYGYDGGNNGFAGAF</sequence>
<accession>A0A835YER2</accession>
<name>A0A835YER2_9CHLO</name>
<dbReference type="EMBL" id="JAEHOE010000006">
    <property type="protein sequence ID" value="KAG2499551.1"/>
    <property type="molecule type" value="Genomic_DNA"/>
</dbReference>
<comment type="caution">
    <text evidence="4">The sequence shown here is derived from an EMBL/GenBank/DDBJ whole genome shotgun (WGS) entry which is preliminary data.</text>
</comment>
<gene>
    <name evidence="4" type="ORF">HYH03_002496</name>
</gene>
<dbReference type="InterPro" id="IPR045178">
    <property type="entry name" value="Fhl1/FHA1"/>
</dbReference>
<dbReference type="GO" id="GO:0043565">
    <property type="term" value="F:sequence-specific DNA binding"/>
    <property type="evidence" value="ECO:0007669"/>
    <property type="project" value="TreeGrafter"/>
</dbReference>
<evidence type="ECO:0000259" key="3">
    <source>
        <dbReference type="PROSITE" id="PS50006"/>
    </source>
</evidence>
<keyword evidence="5" id="KW-1185">Reference proteome</keyword>
<dbReference type="Proteomes" id="UP000612055">
    <property type="component" value="Unassembled WGS sequence"/>
</dbReference>
<evidence type="ECO:0000256" key="2">
    <source>
        <dbReference type="SAM" id="MobiDB-lite"/>
    </source>
</evidence>
<dbReference type="Pfam" id="PF00498">
    <property type="entry name" value="FHA"/>
    <property type="match status" value="1"/>
</dbReference>
<dbReference type="SUPFAM" id="SSF49879">
    <property type="entry name" value="SMAD/FHA domain"/>
    <property type="match status" value="1"/>
</dbReference>
<dbReference type="CDD" id="cd22701">
    <property type="entry name" value="FHA_FKH1-like"/>
    <property type="match status" value="1"/>
</dbReference>
<evidence type="ECO:0000313" key="5">
    <source>
        <dbReference type="Proteomes" id="UP000612055"/>
    </source>
</evidence>
<feature type="domain" description="FHA" evidence="3">
    <location>
        <begin position="38"/>
        <end position="92"/>
    </location>
</feature>
<protein>
    <recommendedName>
        <fullName evidence="3">FHA domain-containing protein</fullName>
    </recommendedName>
</protein>
<keyword evidence="1" id="KW-0539">Nucleus</keyword>
<dbReference type="GO" id="GO:0005634">
    <property type="term" value="C:nucleus"/>
    <property type="evidence" value="ECO:0007669"/>
    <property type="project" value="TreeGrafter"/>
</dbReference>